<keyword evidence="9" id="KW-1185">Reference proteome</keyword>
<comment type="subcellular location">
    <subcellularLocation>
        <location evidence="1 6">Cell membrane</location>
        <topology evidence="1 6">Peripheral membrane protein</topology>
    </subcellularLocation>
    <subcellularLocation>
        <location evidence="6">Golgi apparatus membrane</location>
        <topology evidence="6">Peripheral membrane protein</topology>
    </subcellularLocation>
    <subcellularLocation>
        <location evidence="6">Membrane</location>
        <location evidence="6">Caveola</location>
        <topology evidence="6">Peripheral membrane protein</topology>
    </subcellularLocation>
</comment>
<name>A0A0M3IKB6_ASCLU</name>
<comment type="similarity">
    <text evidence="2 6">Belongs to the caveolin family.</text>
</comment>
<evidence type="ECO:0000256" key="3">
    <source>
        <dbReference type="ARBA" id="ARBA00022475"/>
    </source>
</evidence>
<dbReference type="GO" id="GO:0070836">
    <property type="term" value="P:caveola assembly"/>
    <property type="evidence" value="ECO:0007669"/>
    <property type="project" value="InterPro"/>
</dbReference>
<feature type="region of interest" description="Disordered" evidence="7">
    <location>
        <begin position="1"/>
        <end position="42"/>
    </location>
</feature>
<evidence type="ECO:0000256" key="5">
    <source>
        <dbReference type="ARBA" id="ARBA00023136"/>
    </source>
</evidence>
<keyword evidence="8" id="KW-0812">Transmembrane</keyword>
<proteinExistence type="inferred from homology"/>
<organism evidence="9 10">
    <name type="scientific">Ascaris lumbricoides</name>
    <name type="common">Giant roundworm</name>
    <dbReference type="NCBI Taxonomy" id="6252"/>
    <lineage>
        <taxon>Eukaryota</taxon>
        <taxon>Metazoa</taxon>
        <taxon>Ecdysozoa</taxon>
        <taxon>Nematoda</taxon>
        <taxon>Chromadorea</taxon>
        <taxon>Rhabditida</taxon>
        <taxon>Spirurina</taxon>
        <taxon>Ascaridomorpha</taxon>
        <taxon>Ascaridoidea</taxon>
        <taxon>Ascarididae</taxon>
        <taxon>Ascaris</taxon>
    </lineage>
</organism>
<dbReference type="GO" id="GO:0005901">
    <property type="term" value="C:caveola"/>
    <property type="evidence" value="ECO:0007669"/>
    <property type="project" value="UniProtKB-SubCell"/>
</dbReference>
<evidence type="ECO:0000313" key="9">
    <source>
        <dbReference type="Proteomes" id="UP000036681"/>
    </source>
</evidence>
<evidence type="ECO:0000256" key="8">
    <source>
        <dbReference type="SAM" id="Phobius"/>
    </source>
</evidence>
<evidence type="ECO:0000256" key="4">
    <source>
        <dbReference type="ARBA" id="ARBA00023034"/>
    </source>
</evidence>
<evidence type="ECO:0000256" key="7">
    <source>
        <dbReference type="SAM" id="MobiDB-lite"/>
    </source>
</evidence>
<evidence type="ECO:0000256" key="1">
    <source>
        <dbReference type="ARBA" id="ARBA00004202"/>
    </source>
</evidence>
<dbReference type="InterPro" id="IPR001612">
    <property type="entry name" value="Caveolin"/>
</dbReference>
<comment type="function">
    <text evidence="6">May act as a scaffolding protein within caveolar membranes. Interacts directly with G-protein alpha subunits and can functionally regulate their activity.</text>
</comment>
<dbReference type="PANTHER" id="PTHR10844:SF21">
    <property type="entry name" value="CAVEOLIN-1"/>
    <property type="match status" value="1"/>
</dbReference>
<sequence length="228" mass="25736">MTDQEKVELEQVPLKSDVDPPAGSETDKPSQPTEEPPKKKCSRWFFKKSKNGEVTTTEITVTTTDEKKKVCKWWPRKQPKETTDGEQQMTVGINMLDRDEKGLNNHVMMDFGDVFAEPDSSHSWQWTWRIAHRIYSFISGFVYKLLAAIFAIPIAILFGILFALFSAISIFLCTPIGRLLGIPANGIAKAWDFFVHRFLDPIFSSLGLCCGAFASRKTDMHDSPTVLA</sequence>
<evidence type="ECO:0000313" key="10">
    <source>
        <dbReference type="WBParaSite" id="ALUE_0001917701-mRNA-1"/>
    </source>
</evidence>
<reference evidence="10" key="1">
    <citation type="submission" date="2017-02" db="UniProtKB">
        <authorList>
            <consortium name="WormBaseParasite"/>
        </authorList>
    </citation>
    <scope>IDENTIFICATION</scope>
</reference>
<dbReference type="AlphaFoldDB" id="A0A0M3IKB6"/>
<dbReference type="WBParaSite" id="ALUE_0001917701-mRNA-1">
    <property type="protein sequence ID" value="ALUE_0001917701-mRNA-1"/>
    <property type="gene ID" value="ALUE_0001917701"/>
</dbReference>
<accession>A0A0M3IKB6</accession>
<keyword evidence="3 6" id="KW-1003">Cell membrane</keyword>
<protein>
    <recommendedName>
        <fullName evidence="6">Caveolin</fullName>
    </recommendedName>
</protein>
<dbReference type="Pfam" id="PF01146">
    <property type="entry name" value="Caveolin"/>
    <property type="match status" value="1"/>
</dbReference>
<keyword evidence="8" id="KW-1133">Transmembrane helix</keyword>
<evidence type="ECO:0000256" key="6">
    <source>
        <dbReference type="RuleBase" id="RU000680"/>
    </source>
</evidence>
<dbReference type="GO" id="GO:0060090">
    <property type="term" value="F:molecular adaptor activity"/>
    <property type="evidence" value="ECO:0007669"/>
    <property type="project" value="TreeGrafter"/>
</dbReference>
<keyword evidence="5 6" id="KW-0472">Membrane</keyword>
<dbReference type="Proteomes" id="UP000036681">
    <property type="component" value="Unplaced"/>
</dbReference>
<feature type="transmembrane region" description="Helical" evidence="8">
    <location>
        <begin position="145"/>
        <end position="172"/>
    </location>
</feature>
<keyword evidence="4 6" id="KW-0333">Golgi apparatus</keyword>
<dbReference type="PANTHER" id="PTHR10844">
    <property type="entry name" value="CAVEOLIN"/>
    <property type="match status" value="1"/>
</dbReference>
<dbReference type="GO" id="GO:0000139">
    <property type="term" value="C:Golgi membrane"/>
    <property type="evidence" value="ECO:0007669"/>
    <property type="project" value="UniProtKB-SubCell"/>
</dbReference>
<evidence type="ECO:0000256" key="2">
    <source>
        <dbReference type="ARBA" id="ARBA00010988"/>
    </source>
</evidence>